<evidence type="ECO:0000313" key="5">
    <source>
        <dbReference type="EMBL" id="NYJ02133.1"/>
    </source>
</evidence>
<dbReference type="EMBL" id="JACCFP010000001">
    <property type="protein sequence ID" value="NYJ02133.1"/>
    <property type="molecule type" value="Genomic_DNA"/>
</dbReference>
<dbReference type="InterPro" id="IPR032808">
    <property type="entry name" value="DoxX"/>
</dbReference>
<dbReference type="GO" id="GO:0016020">
    <property type="term" value="C:membrane"/>
    <property type="evidence" value="ECO:0007669"/>
    <property type="project" value="UniProtKB-SubCell"/>
</dbReference>
<keyword evidence="3" id="KW-1133">Transmembrane helix</keyword>
<name>A0A853C7F0_9ACTN</name>
<organism evidence="5 6">
    <name type="scientific">Nocardioides thalensis</name>
    <dbReference type="NCBI Taxonomy" id="1914755"/>
    <lineage>
        <taxon>Bacteria</taxon>
        <taxon>Bacillati</taxon>
        <taxon>Actinomycetota</taxon>
        <taxon>Actinomycetes</taxon>
        <taxon>Propionibacteriales</taxon>
        <taxon>Nocardioidaceae</taxon>
        <taxon>Nocardioides</taxon>
    </lineage>
</organism>
<evidence type="ECO:0000256" key="3">
    <source>
        <dbReference type="ARBA" id="ARBA00022989"/>
    </source>
</evidence>
<keyword evidence="6" id="KW-1185">Reference proteome</keyword>
<evidence type="ECO:0000256" key="1">
    <source>
        <dbReference type="ARBA" id="ARBA00004141"/>
    </source>
</evidence>
<keyword evidence="2" id="KW-0812">Transmembrane</keyword>
<gene>
    <name evidence="5" type="ORF">HNR19_002831</name>
</gene>
<dbReference type="Pfam" id="PF07681">
    <property type="entry name" value="DoxX"/>
    <property type="match status" value="1"/>
</dbReference>
<dbReference type="RefSeq" id="WP_179668539.1">
    <property type="nucleotide sequence ID" value="NZ_JACCFP010000001.1"/>
</dbReference>
<sequence length="176" mass="18554">MALIRLLARPLLASYFIANGVDSLRNANALAAQAAPVTEKLQPVAQRAVPNVTVPKDPTLWVRANGAVQIVAGAALATGHFPRLASGVLAASLVPSTATRYRFWEAQDKAVRSDQQTHFLKNAALAGGLAIAAGDTAGKPGLLWRARHTAKDVRREAAHAVKDAKLEAKAFKAAHT</sequence>
<dbReference type="Proteomes" id="UP000530424">
    <property type="component" value="Unassembled WGS sequence"/>
</dbReference>
<comment type="subcellular location">
    <subcellularLocation>
        <location evidence="1">Membrane</location>
        <topology evidence="1">Multi-pass membrane protein</topology>
    </subcellularLocation>
</comment>
<reference evidence="5 6" key="1">
    <citation type="submission" date="2020-07" db="EMBL/GenBank/DDBJ databases">
        <title>Sequencing the genomes of 1000 actinobacteria strains.</title>
        <authorList>
            <person name="Klenk H.-P."/>
        </authorList>
    </citation>
    <scope>NUCLEOTIDE SEQUENCE [LARGE SCALE GENOMIC DNA]</scope>
    <source>
        <strain evidence="5 6">DSM 103833</strain>
    </source>
</reference>
<comment type="caution">
    <text evidence="5">The sequence shown here is derived from an EMBL/GenBank/DDBJ whole genome shotgun (WGS) entry which is preliminary data.</text>
</comment>
<proteinExistence type="predicted"/>
<evidence type="ECO:0000256" key="4">
    <source>
        <dbReference type="ARBA" id="ARBA00023136"/>
    </source>
</evidence>
<accession>A0A853C7F0</accession>
<dbReference type="AlphaFoldDB" id="A0A853C7F0"/>
<evidence type="ECO:0000256" key="2">
    <source>
        <dbReference type="ARBA" id="ARBA00022692"/>
    </source>
</evidence>
<protein>
    <submittedName>
        <fullName evidence="5">Putative membrane protein YphA (DoxX/SURF4 family)</fullName>
    </submittedName>
</protein>
<evidence type="ECO:0000313" key="6">
    <source>
        <dbReference type="Proteomes" id="UP000530424"/>
    </source>
</evidence>
<keyword evidence="4" id="KW-0472">Membrane</keyword>